<dbReference type="EMBL" id="MU118046">
    <property type="protein sequence ID" value="KAF9646893.1"/>
    <property type="molecule type" value="Genomic_DNA"/>
</dbReference>
<name>A0ACB6ZBX7_THEGA</name>
<proteinExistence type="predicted"/>
<reference evidence="1" key="2">
    <citation type="journal article" date="2020" name="Nat. Commun.">
        <title>Large-scale genome sequencing of mycorrhizal fungi provides insights into the early evolution of symbiotic traits.</title>
        <authorList>
            <person name="Miyauchi S."/>
            <person name="Kiss E."/>
            <person name="Kuo A."/>
            <person name="Drula E."/>
            <person name="Kohler A."/>
            <person name="Sanchez-Garcia M."/>
            <person name="Morin E."/>
            <person name="Andreopoulos B."/>
            <person name="Barry K.W."/>
            <person name="Bonito G."/>
            <person name="Buee M."/>
            <person name="Carver A."/>
            <person name="Chen C."/>
            <person name="Cichocki N."/>
            <person name="Clum A."/>
            <person name="Culley D."/>
            <person name="Crous P.W."/>
            <person name="Fauchery L."/>
            <person name="Girlanda M."/>
            <person name="Hayes R.D."/>
            <person name="Keri Z."/>
            <person name="LaButti K."/>
            <person name="Lipzen A."/>
            <person name="Lombard V."/>
            <person name="Magnuson J."/>
            <person name="Maillard F."/>
            <person name="Murat C."/>
            <person name="Nolan M."/>
            <person name="Ohm R.A."/>
            <person name="Pangilinan J."/>
            <person name="Pereira M.F."/>
            <person name="Perotto S."/>
            <person name="Peter M."/>
            <person name="Pfister S."/>
            <person name="Riley R."/>
            <person name="Sitrit Y."/>
            <person name="Stielow J.B."/>
            <person name="Szollosi G."/>
            <person name="Zifcakova L."/>
            <person name="Stursova M."/>
            <person name="Spatafora J.W."/>
            <person name="Tedersoo L."/>
            <person name="Vaario L.M."/>
            <person name="Yamada A."/>
            <person name="Yan M."/>
            <person name="Wang P."/>
            <person name="Xu J."/>
            <person name="Bruns T."/>
            <person name="Baldrian P."/>
            <person name="Vilgalys R."/>
            <person name="Dunand C."/>
            <person name="Henrissat B."/>
            <person name="Grigoriev I.V."/>
            <person name="Hibbett D."/>
            <person name="Nagy L.G."/>
            <person name="Martin F.M."/>
        </authorList>
    </citation>
    <scope>NUCLEOTIDE SEQUENCE</scope>
    <source>
        <strain evidence="1">P2</strain>
    </source>
</reference>
<protein>
    <submittedName>
        <fullName evidence="1">Uncharacterized protein</fullName>
    </submittedName>
</protein>
<evidence type="ECO:0000313" key="1">
    <source>
        <dbReference type="EMBL" id="KAF9646893.1"/>
    </source>
</evidence>
<sequence>MFVDSKPGCHSCTPSERDSLLLLGNPVLFSCICHDHAPPYRSPLASKLGSVVHESRHLFVPEKKPMAYSITRYASIKY</sequence>
<gene>
    <name evidence="1" type="ORF">BDM02DRAFT_3170958</name>
</gene>
<dbReference type="Proteomes" id="UP000886501">
    <property type="component" value="Unassembled WGS sequence"/>
</dbReference>
<comment type="caution">
    <text evidence="1">The sequence shown here is derived from an EMBL/GenBank/DDBJ whole genome shotgun (WGS) entry which is preliminary data.</text>
</comment>
<organism evidence="1 2">
    <name type="scientific">Thelephora ganbajun</name>
    <name type="common">Ganba fungus</name>
    <dbReference type="NCBI Taxonomy" id="370292"/>
    <lineage>
        <taxon>Eukaryota</taxon>
        <taxon>Fungi</taxon>
        <taxon>Dikarya</taxon>
        <taxon>Basidiomycota</taxon>
        <taxon>Agaricomycotina</taxon>
        <taxon>Agaricomycetes</taxon>
        <taxon>Thelephorales</taxon>
        <taxon>Thelephoraceae</taxon>
        <taxon>Thelephora</taxon>
    </lineage>
</organism>
<keyword evidence="2" id="KW-1185">Reference proteome</keyword>
<evidence type="ECO:0000313" key="2">
    <source>
        <dbReference type="Proteomes" id="UP000886501"/>
    </source>
</evidence>
<accession>A0ACB6ZBX7</accession>
<reference evidence="1" key="1">
    <citation type="submission" date="2019-10" db="EMBL/GenBank/DDBJ databases">
        <authorList>
            <consortium name="DOE Joint Genome Institute"/>
            <person name="Kuo A."/>
            <person name="Miyauchi S."/>
            <person name="Kiss E."/>
            <person name="Drula E."/>
            <person name="Kohler A."/>
            <person name="Sanchez-Garcia M."/>
            <person name="Andreopoulos B."/>
            <person name="Barry K.W."/>
            <person name="Bonito G."/>
            <person name="Buee M."/>
            <person name="Carver A."/>
            <person name="Chen C."/>
            <person name="Cichocki N."/>
            <person name="Clum A."/>
            <person name="Culley D."/>
            <person name="Crous P.W."/>
            <person name="Fauchery L."/>
            <person name="Girlanda M."/>
            <person name="Hayes R."/>
            <person name="Keri Z."/>
            <person name="Labutti K."/>
            <person name="Lipzen A."/>
            <person name="Lombard V."/>
            <person name="Magnuson J."/>
            <person name="Maillard F."/>
            <person name="Morin E."/>
            <person name="Murat C."/>
            <person name="Nolan M."/>
            <person name="Ohm R."/>
            <person name="Pangilinan J."/>
            <person name="Pereira M."/>
            <person name="Perotto S."/>
            <person name="Peter M."/>
            <person name="Riley R."/>
            <person name="Sitrit Y."/>
            <person name="Stielow B."/>
            <person name="Szollosi G."/>
            <person name="Zifcakova L."/>
            <person name="Stursova M."/>
            <person name="Spatafora J.W."/>
            <person name="Tedersoo L."/>
            <person name="Vaario L.-M."/>
            <person name="Yamada A."/>
            <person name="Yan M."/>
            <person name="Wang P."/>
            <person name="Xu J."/>
            <person name="Bruns T."/>
            <person name="Baldrian P."/>
            <person name="Vilgalys R."/>
            <person name="Henrissat B."/>
            <person name="Grigoriev I.V."/>
            <person name="Hibbett D."/>
            <person name="Nagy L.G."/>
            <person name="Martin F.M."/>
        </authorList>
    </citation>
    <scope>NUCLEOTIDE SEQUENCE</scope>
    <source>
        <strain evidence="1">P2</strain>
    </source>
</reference>